<evidence type="ECO:0000256" key="8">
    <source>
        <dbReference type="SAM" id="Phobius"/>
    </source>
</evidence>
<evidence type="ECO:0000256" key="1">
    <source>
        <dbReference type="ARBA" id="ARBA00004141"/>
    </source>
</evidence>
<evidence type="ECO:0000313" key="10">
    <source>
        <dbReference type="Proteomes" id="UP001497382"/>
    </source>
</evidence>
<evidence type="ECO:0000256" key="6">
    <source>
        <dbReference type="ARBA" id="ARBA00023136"/>
    </source>
</evidence>
<feature type="transmembrane region" description="Helical" evidence="8">
    <location>
        <begin position="86"/>
        <end position="106"/>
    </location>
</feature>
<feature type="transmembrane region" description="Helical" evidence="8">
    <location>
        <begin position="281"/>
        <end position="308"/>
    </location>
</feature>
<evidence type="ECO:0000256" key="4">
    <source>
        <dbReference type="ARBA" id="ARBA00022692"/>
    </source>
</evidence>
<accession>A0AAV2BHZ6</accession>
<keyword evidence="5 8" id="KW-1133">Transmembrane helix</keyword>
<dbReference type="AlphaFoldDB" id="A0AAV2BHZ6"/>
<comment type="similarity">
    <text evidence="2">Belongs to the nucleotide-sugar transporter family. SLC35B subfamily.</text>
</comment>
<evidence type="ECO:0000256" key="3">
    <source>
        <dbReference type="ARBA" id="ARBA00022448"/>
    </source>
</evidence>
<dbReference type="SUPFAM" id="SSF103481">
    <property type="entry name" value="Multidrug resistance efflux transporter EmrE"/>
    <property type="match status" value="1"/>
</dbReference>
<name>A0AAV2BHZ6_9ARAC</name>
<comment type="caution">
    <text evidence="9">The sequence shown here is derived from an EMBL/GenBank/DDBJ whole genome shotgun (WGS) entry which is preliminary data.</text>
</comment>
<keyword evidence="3" id="KW-0813">Transport</keyword>
<dbReference type="PANTHER" id="PTHR10778:SF13">
    <property type="entry name" value="ADENOSINE 3'-PHOSPHO 5'-PHOSPHOSULFATE TRANSPORTER 1"/>
    <property type="match status" value="1"/>
</dbReference>
<feature type="transmembrane region" description="Helical" evidence="8">
    <location>
        <begin position="239"/>
        <end position="260"/>
    </location>
</feature>
<proteinExistence type="inferred from homology"/>
<comment type="subcellular location">
    <subcellularLocation>
        <location evidence="1">Membrane</location>
        <topology evidence="1">Multi-pass membrane protein</topology>
    </subcellularLocation>
</comment>
<dbReference type="EMBL" id="CAXIEN010000357">
    <property type="protein sequence ID" value="CAL1294963.1"/>
    <property type="molecule type" value="Genomic_DNA"/>
</dbReference>
<reference evidence="9 10" key="1">
    <citation type="submission" date="2024-04" db="EMBL/GenBank/DDBJ databases">
        <authorList>
            <person name="Rising A."/>
            <person name="Reimegard J."/>
            <person name="Sonavane S."/>
            <person name="Akerstrom W."/>
            <person name="Nylinder S."/>
            <person name="Hedman E."/>
            <person name="Kallberg Y."/>
        </authorList>
    </citation>
    <scope>NUCLEOTIDE SEQUENCE [LARGE SCALE GENOMIC DNA]</scope>
</reference>
<feature type="transmembrane region" description="Helical" evidence="8">
    <location>
        <begin position="341"/>
        <end position="364"/>
    </location>
</feature>
<dbReference type="InterPro" id="IPR037185">
    <property type="entry name" value="EmrE-like"/>
</dbReference>
<protein>
    <recommendedName>
        <fullName evidence="7">Adenosine 3'-phospho 5'-phosphosulfate transporter 1</fullName>
    </recommendedName>
</protein>
<feature type="transmembrane region" description="Helical" evidence="8">
    <location>
        <begin position="370"/>
        <end position="388"/>
    </location>
</feature>
<organism evidence="9 10">
    <name type="scientific">Larinioides sclopetarius</name>
    <dbReference type="NCBI Taxonomy" id="280406"/>
    <lineage>
        <taxon>Eukaryota</taxon>
        <taxon>Metazoa</taxon>
        <taxon>Ecdysozoa</taxon>
        <taxon>Arthropoda</taxon>
        <taxon>Chelicerata</taxon>
        <taxon>Arachnida</taxon>
        <taxon>Araneae</taxon>
        <taxon>Araneomorphae</taxon>
        <taxon>Entelegynae</taxon>
        <taxon>Araneoidea</taxon>
        <taxon>Araneidae</taxon>
        <taxon>Larinioides</taxon>
    </lineage>
</organism>
<dbReference type="GO" id="GO:0005789">
    <property type="term" value="C:endoplasmic reticulum membrane"/>
    <property type="evidence" value="ECO:0007669"/>
    <property type="project" value="TreeGrafter"/>
</dbReference>
<dbReference type="Proteomes" id="UP001497382">
    <property type="component" value="Unassembled WGS sequence"/>
</dbReference>
<feature type="transmembrane region" description="Helical" evidence="8">
    <location>
        <begin position="12"/>
        <end position="31"/>
    </location>
</feature>
<dbReference type="Pfam" id="PF08449">
    <property type="entry name" value="UAA"/>
    <property type="match status" value="1"/>
</dbReference>
<evidence type="ECO:0000256" key="7">
    <source>
        <dbReference type="ARBA" id="ARBA00039668"/>
    </source>
</evidence>
<keyword evidence="6 8" id="KW-0472">Membrane</keyword>
<keyword evidence="4 8" id="KW-0812">Transmembrane</keyword>
<evidence type="ECO:0000256" key="5">
    <source>
        <dbReference type="ARBA" id="ARBA00022989"/>
    </source>
</evidence>
<dbReference type="PANTHER" id="PTHR10778">
    <property type="entry name" value="SOLUTE CARRIER FAMILY 35 MEMBER B"/>
    <property type="match status" value="1"/>
</dbReference>
<dbReference type="GO" id="GO:0046964">
    <property type="term" value="F:3'-phosphoadenosine 5'-phosphosulfate transmembrane transporter activity"/>
    <property type="evidence" value="ECO:0007669"/>
    <property type="project" value="TreeGrafter"/>
</dbReference>
<feature type="transmembrane region" description="Helical" evidence="8">
    <location>
        <begin position="314"/>
        <end position="334"/>
    </location>
</feature>
<dbReference type="InterPro" id="IPR013657">
    <property type="entry name" value="SCL35B1-4/HUT1"/>
</dbReference>
<feature type="transmembrane region" description="Helical" evidence="8">
    <location>
        <begin position="126"/>
        <end position="147"/>
    </location>
</feature>
<gene>
    <name evidence="9" type="ORF">LARSCL_LOCUS19011</name>
</gene>
<evidence type="ECO:0000256" key="2">
    <source>
        <dbReference type="ARBA" id="ARBA00010694"/>
    </source>
</evidence>
<dbReference type="GO" id="GO:0000139">
    <property type="term" value="C:Golgi membrane"/>
    <property type="evidence" value="ECO:0007669"/>
    <property type="project" value="TreeGrafter"/>
</dbReference>
<keyword evidence="10" id="KW-1185">Reference proteome</keyword>
<sequence length="407" mass="46124">MLIGWMDSWIFRLLVNLLGYATVAIPGALLVRYFKNKKTFDTPGFRDNCVLKYVKLFVHGEEDTRLPEIIGNVHSAKPKASTKQKVFTILICFSGLQISYLIWGLLQEKIMTQNYHSSNGEVGKFVDSQFLVFVNRVLAFVFAGTYVSLSKQPKHVAPIYKYSYCSFSNIMSSWFQYEALKYVSFPTQVLAKASKIIPVMIMGKIISRKTYKYHEYATAVAISIGTALFLLSGKKSSDIANTTTVSGVTILIAYIISDSFTSNWQSALFKQYHMSSVQMMCGVNFFSCIFTSISLLQQGGFISSFLFLMKFSHFLWDCILLSICSAVGQLFIFYTISEFGAVAFVIMMTIRQILAILLSCLIYHHTLTLNRIFGVLIVFSTVFLRIYLNHRTKHVSSKPVVENNQKV</sequence>
<evidence type="ECO:0000313" key="9">
    <source>
        <dbReference type="EMBL" id="CAL1294963.1"/>
    </source>
</evidence>
<feature type="transmembrane region" description="Helical" evidence="8">
    <location>
        <begin position="213"/>
        <end position="233"/>
    </location>
</feature>